<keyword evidence="5 8" id="KW-0808">Transferase</keyword>
<dbReference type="GO" id="GO:0005737">
    <property type="term" value="C:cytoplasm"/>
    <property type="evidence" value="ECO:0007669"/>
    <property type="project" value="UniProtKB-SubCell"/>
</dbReference>
<dbReference type="EMBL" id="CP002432">
    <property type="protein sequence ID" value="ADU65874.1"/>
    <property type="molecule type" value="Genomic_DNA"/>
</dbReference>
<feature type="active site" description="Nucleophile" evidence="8">
    <location>
        <position position="193"/>
    </location>
</feature>
<dbReference type="InterPro" id="IPR002813">
    <property type="entry name" value="Arg_biosynth_ArgJ"/>
</dbReference>
<keyword evidence="4 8" id="KW-0028">Amino-acid biosynthesis</keyword>
<dbReference type="OrthoDB" id="9804242at2"/>
<gene>
    <name evidence="8" type="primary">argJ</name>
    <name evidence="9" type="ordered locus">Selin_1139</name>
</gene>
<dbReference type="STRING" id="653733.Selin_1139"/>
<feature type="binding site" evidence="8">
    <location>
        <position position="193"/>
    </location>
    <ligand>
        <name>substrate</name>
    </ligand>
</feature>
<name>E6W406_DESIS</name>
<dbReference type="HOGENOM" id="CLU_027172_1_0_0"/>
<evidence type="ECO:0000256" key="5">
    <source>
        <dbReference type="ARBA" id="ARBA00022679"/>
    </source>
</evidence>
<dbReference type="EC" id="2.3.1.1" evidence="8"/>
<dbReference type="KEGG" id="din:Selin_1139"/>
<keyword evidence="6 8" id="KW-0068">Autocatalytic cleavage</keyword>
<dbReference type="GO" id="GO:0004042">
    <property type="term" value="F:L-glutamate N-acetyltransferase activity"/>
    <property type="evidence" value="ECO:0007669"/>
    <property type="project" value="UniProtKB-UniRule"/>
</dbReference>
<comment type="similarity">
    <text evidence="1 8">Belongs to the ArgJ family.</text>
</comment>
<accession>E6W406</accession>
<comment type="function">
    <text evidence="8">Catalyzes two activities which are involved in the cyclic version of arginine biosynthesis: the synthesis of N-acetylglutamate from glutamate and acetyl-CoA as the acetyl donor, and of ornithine by transacetylation between N(2)-acetylornithine and glutamate.</text>
</comment>
<dbReference type="Gene3D" id="3.60.70.12">
    <property type="entry name" value="L-amino peptidase D-ALA esterase/amidase"/>
    <property type="match status" value="1"/>
</dbReference>
<feature type="chain" id="PRO_5023342013" description="Arginine biosynthesis bifunctional protein ArgJ beta chain" evidence="8">
    <location>
        <begin position="193"/>
        <end position="407"/>
    </location>
</feature>
<keyword evidence="3 8" id="KW-0055">Arginine biosynthesis</keyword>
<dbReference type="eggNOG" id="COG1364">
    <property type="taxonomic scope" value="Bacteria"/>
</dbReference>
<evidence type="ECO:0000256" key="6">
    <source>
        <dbReference type="ARBA" id="ARBA00022813"/>
    </source>
</evidence>
<comment type="catalytic activity">
    <reaction evidence="8">
        <text>N(2)-acetyl-L-ornithine + L-glutamate = N-acetyl-L-glutamate + L-ornithine</text>
        <dbReference type="Rhea" id="RHEA:15349"/>
        <dbReference type="ChEBI" id="CHEBI:29985"/>
        <dbReference type="ChEBI" id="CHEBI:44337"/>
        <dbReference type="ChEBI" id="CHEBI:46911"/>
        <dbReference type="ChEBI" id="CHEBI:57805"/>
        <dbReference type="EC" id="2.3.1.35"/>
    </reaction>
</comment>
<keyword evidence="10" id="KW-1185">Reference proteome</keyword>
<keyword evidence="8" id="KW-0511">Multifunctional enzyme</keyword>
<dbReference type="InParanoid" id="E6W406"/>
<dbReference type="GO" id="GO:0004358">
    <property type="term" value="F:L-glutamate N-acetyltransferase activity, acting on acetyl-L-ornithine as donor"/>
    <property type="evidence" value="ECO:0007669"/>
    <property type="project" value="UniProtKB-UniRule"/>
</dbReference>
<dbReference type="GO" id="GO:0006592">
    <property type="term" value="P:ornithine biosynthetic process"/>
    <property type="evidence" value="ECO:0007669"/>
    <property type="project" value="TreeGrafter"/>
</dbReference>
<evidence type="ECO:0000256" key="4">
    <source>
        <dbReference type="ARBA" id="ARBA00022605"/>
    </source>
</evidence>
<feature type="site" description="Involved in the stabilization of negative charge on the oxyanion by the formation of the oxyanion hole" evidence="8">
    <location>
        <position position="120"/>
    </location>
</feature>
<evidence type="ECO:0000313" key="9">
    <source>
        <dbReference type="EMBL" id="ADU65874.1"/>
    </source>
</evidence>
<keyword evidence="8" id="KW-0963">Cytoplasm</keyword>
<evidence type="ECO:0000256" key="3">
    <source>
        <dbReference type="ARBA" id="ARBA00022571"/>
    </source>
</evidence>
<comment type="subunit">
    <text evidence="2 8">Heterotetramer of two alpha and two beta chains.</text>
</comment>
<feature type="binding site" evidence="8">
    <location>
        <position position="402"/>
    </location>
    <ligand>
        <name>substrate</name>
    </ligand>
</feature>
<dbReference type="FunFam" id="3.60.70.12:FF:000001">
    <property type="entry name" value="Arginine biosynthesis bifunctional protein ArgJ, chloroplastic"/>
    <property type="match status" value="1"/>
</dbReference>
<dbReference type="Pfam" id="PF01960">
    <property type="entry name" value="ArgJ"/>
    <property type="match status" value="1"/>
</dbReference>
<dbReference type="MEROPS" id="T05.002"/>
<dbReference type="PANTHER" id="PTHR23100:SF0">
    <property type="entry name" value="ARGININE BIOSYNTHESIS BIFUNCTIONAL PROTEIN ARGJ, MITOCHONDRIAL"/>
    <property type="match status" value="1"/>
</dbReference>
<comment type="catalytic activity">
    <reaction evidence="8">
        <text>L-glutamate + acetyl-CoA = N-acetyl-L-glutamate + CoA + H(+)</text>
        <dbReference type="Rhea" id="RHEA:24292"/>
        <dbReference type="ChEBI" id="CHEBI:15378"/>
        <dbReference type="ChEBI" id="CHEBI:29985"/>
        <dbReference type="ChEBI" id="CHEBI:44337"/>
        <dbReference type="ChEBI" id="CHEBI:57287"/>
        <dbReference type="ChEBI" id="CHEBI:57288"/>
        <dbReference type="EC" id="2.3.1.1"/>
    </reaction>
</comment>
<dbReference type="PANTHER" id="PTHR23100">
    <property type="entry name" value="ARGININE BIOSYNTHESIS BIFUNCTIONAL PROTEIN ARGJ"/>
    <property type="match status" value="1"/>
</dbReference>
<dbReference type="RefSeq" id="WP_013505755.1">
    <property type="nucleotide sequence ID" value="NC_014836.1"/>
</dbReference>
<evidence type="ECO:0000256" key="1">
    <source>
        <dbReference type="ARBA" id="ARBA00006774"/>
    </source>
</evidence>
<comment type="pathway">
    <text evidence="8">Amino-acid biosynthesis; L-arginine biosynthesis; N(2)-acetyl-L-ornithine from L-glutamate: step 1/4.</text>
</comment>
<feature type="site" description="Involved in the stabilization of negative charge on the oxyanion by the formation of the oxyanion hole" evidence="8">
    <location>
        <position position="119"/>
    </location>
</feature>
<dbReference type="HAMAP" id="MF_01106">
    <property type="entry name" value="ArgJ"/>
    <property type="match status" value="1"/>
</dbReference>
<dbReference type="EC" id="2.3.1.35" evidence="8"/>
<dbReference type="InterPro" id="IPR042195">
    <property type="entry name" value="ArgJ_beta_C"/>
</dbReference>
<feature type="binding site" evidence="8">
    <location>
        <position position="182"/>
    </location>
    <ligand>
        <name>substrate</name>
    </ligand>
</feature>
<feature type="site" description="Cleavage; by autolysis" evidence="8">
    <location>
        <begin position="192"/>
        <end position="193"/>
    </location>
</feature>
<comment type="pathway">
    <text evidence="8">Amino-acid biosynthesis; L-arginine biosynthesis; L-ornithine and N-acetyl-L-glutamate from L-glutamate and N(2)-acetyl-L-ornithine (cyclic): step 1/1.</text>
</comment>
<evidence type="ECO:0000313" key="10">
    <source>
        <dbReference type="Proteomes" id="UP000002572"/>
    </source>
</evidence>
<feature type="binding site" evidence="8">
    <location>
        <position position="407"/>
    </location>
    <ligand>
        <name>substrate</name>
    </ligand>
</feature>
<evidence type="ECO:0000256" key="8">
    <source>
        <dbReference type="HAMAP-Rule" id="MF_01106"/>
    </source>
</evidence>
<feature type="chain" id="PRO_5023342012" description="Arginine biosynthesis bifunctional protein ArgJ alpha chain" evidence="8">
    <location>
        <begin position="1"/>
        <end position="192"/>
    </location>
</feature>
<comment type="subcellular location">
    <subcellularLocation>
        <location evidence="8">Cytoplasm</location>
    </subcellularLocation>
</comment>
<dbReference type="SUPFAM" id="SSF56266">
    <property type="entry name" value="DmpA/ArgJ-like"/>
    <property type="match status" value="1"/>
</dbReference>
<dbReference type="InterPro" id="IPR016117">
    <property type="entry name" value="ArgJ-like_dom_sf"/>
</dbReference>
<dbReference type="NCBIfam" id="NF003802">
    <property type="entry name" value="PRK05388.1"/>
    <property type="match status" value="1"/>
</dbReference>
<feature type="binding site" evidence="8">
    <location>
        <position position="279"/>
    </location>
    <ligand>
        <name>substrate</name>
    </ligand>
</feature>
<sequence>MSVNEAVIWDQHAVPRGFLGTAGRVPVKPKNTSRDDMAIIYSPTPCTGAAVFTTNRVYAAPIDICRQSLQDSRVRAIIVNSGNANASTGAQGEKDARAMADTVARSLQIGTDEVLVASTGVIGVPLPMDRIAPAITAIAGNLSPYRPQPLAMAIKTTDLFEKFDGVRLPRGDREIVISAICKGAGMICPNMATMLCFVQTDANLTPAAAQKALRHAVDLTFNRILVDGDMSTNDMVSLLANGESHTPAMEVDTPEWEFFRDVLTELLLKLAKQIVRDGEGSTKTVHIVVRGAASDEDARTAARSIADSNLCKTAFFGSDPNWGRIAAAVGYSGAAINRYGYDLFFDREQMVADGIGLGDEAEKRCAEVLAQPEFTVTFDLKLGSGTHDYWCSDLGYEYVRVNADYRT</sequence>
<proteinExistence type="inferred from homology"/>
<evidence type="ECO:0000256" key="2">
    <source>
        <dbReference type="ARBA" id="ARBA00011475"/>
    </source>
</evidence>
<dbReference type="Gene3D" id="3.10.20.340">
    <property type="entry name" value="ArgJ beta chain, C-terminal domain"/>
    <property type="match status" value="1"/>
</dbReference>
<organism evidence="9 10">
    <name type="scientific">Desulfurispirillum indicum (strain ATCC BAA-1389 / DSM 22839 / S5)</name>
    <dbReference type="NCBI Taxonomy" id="653733"/>
    <lineage>
        <taxon>Bacteria</taxon>
        <taxon>Pseudomonadati</taxon>
        <taxon>Chrysiogenota</taxon>
        <taxon>Chrysiogenia</taxon>
        <taxon>Chrysiogenales</taxon>
        <taxon>Chrysiogenaceae</taxon>
        <taxon>Desulfurispirillum</taxon>
    </lineage>
</organism>
<protein>
    <recommendedName>
        <fullName evidence="8">Arginine biosynthesis bifunctional protein ArgJ</fullName>
    </recommendedName>
    <domain>
        <recommendedName>
            <fullName evidence="8">Glutamate N-acetyltransferase</fullName>
            <ecNumber evidence="8">2.3.1.35</ecNumber>
        </recommendedName>
        <alternativeName>
            <fullName evidence="8">Ornithine acetyltransferase</fullName>
            <shortName evidence="8">OATase</shortName>
        </alternativeName>
        <alternativeName>
            <fullName evidence="8">Ornithine transacetylase</fullName>
        </alternativeName>
    </domain>
    <domain>
        <recommendedName>
            <fullName evidence="8">Amino-acid acetyltransferase</fullName>
            <ecNumber evidence="8">2.3.1.1</ecNumber>
        </recommendedName>
        <alternativeName>
            <fullName evidence="8">N-acetylglutamate synthase</fullName>
            <shortName evidence="8">AGSase</shortName>
        </alternativeName>
    </domain>
    <component>
        <recommendedName>
            <fullName evidence="8">Arginine biosynthesis bifunctional protein ArgJ alpha chain</fullName>
        </recommendedName>
    </component>
    <component>
        <recommendedName>
            <fullName evidence="8">Arginine biosynthesis bifunctional protein ArgJ beta chain</fullName>
        </recommendedName>
    </component>
</protein>
<reference evidence="9 10" key="1">
    <citation type="submission" date="2010-12" db="EMBL/GenBank/DDBJ databases">
        <title>Complete sequence of Desulfurispirillum indicum S5.</title>
        <authorList>
            <consortium name="US DOE Joint Genome Institute"/>
            <person name="Lucas S."/>
            <person name="Copeland A."/>
            <person name="Lapidus A."/>
            <person name="Cheng J.-F."/>
            <person name="Goodwin L."/>
            <person name="Pitluck S."/>
            <person name="Chertkov O."/>
            <person name="Held B."/>
            <person name="Detter J.C."/>
            <person name="Han C."/>
            <person name="Tapia R."/>
            <person name="Land M."/>
            <person name="Hauser L."/>
            <person name="Kyrpides N."/>
            <person name="Ivanova N."/>
            <person name="Mikhailova N."/>
            <person name="Haggblom M."/>
            <person name="Rauschenbach I."/>
            <person name="Bini E."/>
            <person name="Woyke T."/>
        </authorList>
    </citation>
    <scope>NUCLEOTIDE SEQUENCE [LARGE SCALE GENOMIC DNA]</scope>
    <source>
        <strain evidence="10">ATCC BAA-1389 / DSM 22839 / S5</strain>
    </source>
</reference>
<keyword evidence="7 8" id="KW-0012">Acyltransferase</keyword>
<feature type="binding site" evidence="8">
    <location>
        <position position="156"/>
    </location>
    <ligand>
        <name>substrate</name>
    </ligand>
</feature>
<dbReference type="GO" id="GO:0006526">
    <property type="term" value="P:L-arginine biosynthetic process"/>
    <property type="evidence" value="ECO:0007669"/>
    <property type="project" value="UniProtKB-UniRule"/>
</dbReference>
<dbReference type="Proteomes" id="UP000002572">
    <property type="component" value="Chromosome"/>
</dbReference>
<evidence type="ECO:0000256" key="7">
    <source>
        <dbReference type="ARBA" id="ARBA00023315"/>
    </source>
</evidence>
<dbReference type="NCBIfam" id="TIGR00120">
    <property type="entry name" value="ArgJ"/>
    <property type="match status" value="1"/>
</dbReference>
<dbReference type="CDD" id="cd02152">
    <property type="entry name" value="OAT"/>
    <property type="match status" value="1"/>
</dbReference>
<dbReference type="AlphaFoldDB" id="E6W406"/>
<dbReference type="UniPathway" id="UPA00068">
    <property type="reaction ID" value="UER00106"/>
</dbReference>